<evidence type="ECO:0000313" key="1">
    <source>
        <dbReference type="EMBL" id="KAJ5407559.1"/>
    </source>
</evidence>
<dbReference type="GeneID" id="81365059"/>
<reference evidence="1" key="1">
    <citation type="submission" date="2022-12" db="EMBL/GenBank/DDBJ databases">
        <authorList>
            <person name="Petersen C."/>
        </authorList>
    </citation>
    <scope>NUCLEOTIDE SEQUENCE</scope>
    <source>
        <strain evidence="1">IBT 29677</strain>
    </source>
</reference>
<protein>
    <submittedName>
        <fullName evidence="1">Uncharacterized protein</fullName>
    </submittedName>
</protein>
<keyword evidence="2" id="KW-1185">Reference proteome</keyword>
<dbReference type="AlphaFoldDB" id="A0A9W9W739"/>
<comment type="caution">
    <text evidence="1">The sequence shown here is derived from an EMBL/GenBank/DDBJ whole genome shotgun (WGS) entry which is preliminary data.</text>
</comment>
<proteinExistence type="predicted"/>
<accession>A0A9W9W739</accession>
<dbReference type="RefSeq" id="XP_056491874.1">
    <property type="nucleotide sequence ID" value="XM_056626079.1"/>
</dbReference>
<gene>
    <name evidence="1" type="ORF">N7509_001442</name>
</gene>
<dbReference type="OrthoDB" id="4993731at2759"/>
<sequence>MADFSVSYNVYLSKMDARLLREVVRASLAASSEWENYAAREIFLASELFSKLEEVLVPRFLKRDLIWPIGDCLQIVRANPAFPPQKLYEILTVYFPADLDDTTVLSLEKCYGMIHWHAEPDWDSPEEPPHPMVGFLSQKRAWMNGKIEYRGQAARRLVYLFKFKDEEAEQHYKENMRWGSRIRNGRKIWEVMDHLLEDLENFGMLGYESRHVRFLEVKEGISENAYFPLPPPLPVVLDIGMTREEAIASYQFPTESDDDDL</sequence>
<organism evidence="1 2">
    <name type="scientific">Penicillium cosmopolitanum</name>
    <dbReference type="NCBI Taxonomy" id="1131564"/>
    <lineage>
        <taxon>Eukaryota</taxon>
        <taxon>Fungi</taxon>
        <taxon>Dikarya</taxon>
        <taxon>Ascomycota</taxon>
        <taxon>Pezizomycotina</taxon>
        <taxon>Eurotiomycetes</taxon>
        <taxon>Eurotiomycetidae</taxon>
        <taxon>Eurotiales</taxon>
        <taxon>Aspergillaceae</taxon>
        <taxon>Penicillium</taxon>
    </lineage>
</organism>
<name>A0A9W9W739_9EURO</name>
<evidence type="ECO:0000313" key="2">
    <source>
        <dbReference type="Proteomes" id="UP001147747"/>
    </source>
</evidence>
<dbReference type="EMBL" id="JAPZBU010000004">
    <property type="protein sequence ID" value="KAJ5407559.1"/>
    <property type="molecule type" value="Genomic_DNA"/>
</dbReference>
<reference evidence="1" key="2">
    <citation type="journal article" date="2023" name="IMA Fungus">
        <title>Comparative genomic study of the Penicillium genus elucidates a diverse pangenome and 15 lateral gene transfer events.</title>
        <authorList>
            <person name="Petersen C."/>
            <person name="Sorensen T."/>
            <person name="Nielsen M.R."/>
            <person name="Sondergaard T.E."/>
            <person name="Sorensen J.L."/>
            <person name="Fitzpatrick D.A."/>
            <person name="Frisvad J.C."/>
            <person name="Nielsen K.L."/>
        </authorList>
    </citation>
    <scope>NUCLEOTIDE SEQUENCE</scope>
    <source>
        <strain evidence="1">IBT 29677</strain>
    </source>
</reference>
<dbReference type="Proteomes" id="UP001147747">
    <property type="component" value="Unassembled WGS sequence"/>
</dbReference>